<evidence type="ECO:0000313" key="2">
    <source>
        <dbReference type="Proteomes" id="UP000698752"/>
    </source>
</evidence>
<sequence length="74" mass="7526">MALSDLGRGCGAIVATQHPDAGFSAGISGGQPALSGCLPPLRLIRPVGKRSVAIDFARIVAHRDGVGPIAEYES</sequence>
<organism evidence="1 2">
    <name type="scientific">Neoroseomonas terrae</name>
    <dbReference type="NCBI Taxonomy" id="424799"/>
    <lineage>
        <taxon>Bacteria</taxon>
        <taxon>Pseudomonadati</taxon>
        <taxon>Pseudomonadota</taxon>
        <taxon>Alphaproteobacteria</taxon>
        <taxon>Acetobacterales</taxon>
        <taxon>Acetobacteraceae</taxon>
        <taxon>Neoroseomonas</taxon>
    </lineage>
</organism>
<dbReference type="EMBL" id="JAAEDI010000015">
    <property type="protein sequence ID" value="MBR0650915.1"/>
    <property type="molecule type" value="Genomic_DNA"/>
</dbReference>
<protein>
    <submittedName>
        <fullName evidence="1">Uncharacterized protein</fullName>
    </submittedName>
</protein>
<proteinExistence type="predicted"/>
<gene>
    <name evidence="1" type="ORF">GXW78_14675</name>
</gene>
<name>A0ABS5EIY0_9PROT</name>
<accession>A0ABS5EIY0</accession>
<comment type="caution">
    <text evidence="1">The sequence shown here is derived from an EMBL/GenBank/DDBJ whole genome shotgun (WGS) entry which is preliminary data.</text>
</comment>
<evidence type="ECO:0000313" key="1">
    <source>
        <dbReference type="EMBL" id="MBR0650915.1"/>
    </source>
</evidence>
<dbReference type="RefSeq" id="WP_211869588.1">
    <property type="nucleotide sequence ID" value="NZ_JAAEDI010000015.1"/>
</dbReference>
<reference evidence="2" key="1">
    <citation type="journal article" date="2021" name="Syst. Appl. Microbiol.">
        <title>Roseomonas hellenica sp. nov., isolated from roots of wild-growing Alkanna tinctoria.</title>
        <authorList>
            <person name="Rat A."/>
            <person name="Naranjo H.D."/>
            <person name="Lebbe L."/>
            <person name="Cnockaert M."/>
            <person name="Krigas N."/>
            <person name="Grigoriadou K."/>
            <person name="Maloupa E."/>
            <person name="Willems A."/>
        </authorList>
    </citation>
    <scope>NUCLEOTIDE SEQUENCE [LARGE SCALE GENOMIC DNA]</scope>
    <source>
        <strain evidence="2">LMG 31159</strain>
    </source>
</reference>
<dbReference type="Proteomes" id="UP000698752">
    <property type="component" value="Unassembled WGS sequence"/>
</dbReference>
<keyword evidence="2" id="KW-1185">Reference proteome</keyword>